<gene>
    <name evidence="2" type="ORF">NCTC10418_04248</name>
</gene>
<evidence type="ECO:0000256" key="1">
    <source>
        <dbReference type="SAM" id="MobiDB-lite"/>
    </source>
</evidence>
<dbReference type="Proteomes" id="UP000255460">
    <property type="component" value="Unassembled WGS sequence"/>
</dbReference>
<organism evidence="2 3">
    <name type="scientific">Escherichia coli</name>
    <dbReference type="NCBI Taxonomy" id="562"/>
    <lineage>
        <taxon>Bacteria</taxon>
        <taxon>Pseudomonadati</taxon>
        <taxon>Pseudomonadota</taxon>
        <taxon>Gammaproteobacteria</taxon>
        <taxon>Enterobacterales</taxon>
        <taxon>Enterobacteriaceae</taxon>
        <taxon>Escherichia</taxon>
    </lineage>
</organism>
<feature type="region of interest" description="Disordered" evidence="1">
    <location>
        <begin position="1"/>
        <end position="23"/>
    </location>
</feature>
<evidence type="ECO:0000313" key="3">
    <source>
        <dbReference type="Proteomes" id="UP000255460"/>
    </source>
</evidence>
<name>A0A376KV84_ECOLX</name>
<dbReference type="AlphaFoldDB" id="A0A376KV84"/>
<accession>A0A376KV84</accession>
<proteinExistence type="predicted"/>
<sequence>MVNRPRRALDNEQRQDQDIRSGSGCTHAWAEQTTLQQQHAAKSDTARRWQPPANIAIFCFTSIGSQASYIQCGVSIPKK</sequence>
<dbReference type="EMBL" id="UFZQ01000001">
    <property type="protein sequence ID" value="STE86599.1"/>
    <property type="molecule type" value="Genomic_DNA"/>
</dbReference>
<reference evidence="2 3" key="1">
    <citation type="submission" date="2018-06" db="EMBL/GenBank/DDBJ databases">
        <authorList>
            <consortium name="Pathogen Informatics"/>
            <person name="Doyle S."/>
        </authorList>
    </citation>
    <scope>NUCLEOTIDE SEQUENCE [LARGE SCALE GENOMIC DNA]</scope>
    <source>
        <strain evidence="2 3">NCTC10418</strain>
    </source>
</reference>
<feature type="compositionally biased region" description="Basic and acidic residues" evidence="1">
    <location>
        <begin position="7"/>
        <end position="19"/>
    </location>
</feature>
<evidence type="ECO:0000313" key="2">
    <source>
        <dbReference type="EMBL" id="STE86599.1"/>
    </source>
</evidence>
<protein>
    <submittedName>
        <fullName evidence="2">Uncharacterized protein</fullName>
    </submittedName>
</protein>